<keyword evidence="6" id="KW-0472">Membrane</keyword>
<dbReference type="STRING" id="4536.A0A0E0IWQ1"/>
<evidence type="ECO:0000256" key="1">
    <source>
        <dbReference type="ARBA" id="ARBA00004167"/>
    </source>
</evidence>
<evidence type="ECO:0000256" key="4">
    <source>
        <dbReference type="ARBA" id="ARBA00022989"/>
    </source>
</evidence>
<dbReference type="Proteomes" id="UP000006591">
    <property type="component" value="Chromosome 10"/>
</dbReference>
<evidence type="ECO:0000256" key="7">
    <source>
        <dbReference type="SAM" id="MobiDB-lite"/>
    </source>
</evidence>
<sequence>MGRYPAAWNSPEEFWPERFLASREAMDFQGNNYQLILFITDRRICPDINFAVPVLETALVGLLHPTNELLGGGGGLMWLQRSCSRARRLRSTAHRRHRSGTHPAAAVAAAAT</sequence>
<name>A0A0E0IWQ1_ORYNI</name>
<reference evidence="8" key="1">
    <citation type="submission" date="2015-04" db="UniProtKB">
        <authorList>
            <consortium name="EnsemblPlants"/>
        </authorList>
    </citation>
    <scope>IDENTIFICATION</scope>
    <source>
        <strain evidence="8">SL10</strain>
    </source>
</reference>
<dbReference type="GO" id="GO:0016020">
    <property type="term" value="C:membrane"/>
    <property type="evidence" value="ECO:0007669"/>
    <property type="project" value="UniProtKB-SubCell"/>
</dbReference>
<dbReference type="GO" id="GO:0016705">
    <property type="term" value="F:oxidoreductase activity, acting on paired donors, with incorporation or reduction of molecular oxygen"/>
    <property type="evidence" value="ECO:0007669"/>
    <property type="project" value="InterPro"/>
</dbReference>
<dbReference type="Gramene" id="ONIVA10G21600.1">
    <property type="protein sequence ID" value="ONIVA10G21600.1"/>
    <property type="gene ID" value="ONIVA10G21600"/>
</dbReference>
<dbReference type="SUPFAM" id="SSF48264">
    <property type="entry name" value="Cytochrome P450"/>
    <property type="match status" value="1"/>
</dbReference>
<feature type="region of interest" description="Disordered" evidence="7">
    <location>
        <begin position="93"/>
        <end position="112"/>
    </location>
</feature>
<protein>
    <submittedName>
        <fullName evidence="8">Uncharacterized protein</fullName>
    </submittedName>
</protein>
<dbReference type="GO" id="GO:0005506">
    <property type="term" value="F:iron ion binding"/>
    <property type="evidence" value="ECO:0007669"/>
    <property type="project" value="InterPro"/>
</dbReference>
<dbReference type="PANTHER" id="PTHR47956">
    <property type="entry name" value="CYTOCHROME P450 71B11-RELATED"/>
    <property type="match status" value="1"/>
</dbReference>
<organism evidence="8">
    <name type="scientific">Oryza nivara</name>
    <name type="common">Indian wild rice</name>
    <name type="synonym">Oryza sativa f. spontanea</name>
    <dbReference type="NCBI Taxonomy" id="4536"/>
    <lineage>
        <taxon>Eukaryota</taxon>
        <taxon>Viridiplantae</taxon>
        <taxon>Streptophyta</taxon>
        <taxon>Embryophyta</taxon>
        <taxon>Tracheophyta</taxon>
        <taxon>Spermatophyta</taxon>
        <taxon>Magnoliopsida</taxon>
        <taxon>Liliopsida</taxon>
        <taxon>Poales</taxon>
        <taxon>Poaceae</taxon>
        <taxon>BOP clade</taxon>
        <taxon>Oryzoideae</taxon>
        <taxon>Oryzeae</taxon>
        <taxon>Oryzinae</taxon>
        <taxon>Oryza</taxon>
    </lineage>
</organism>
<proteinExistence type="inferred from homology"/>
<keyword evidence="3" id="KW-0812">Transmembrane</keyword>
<keyword evidence="5" id="KW-0560">Oxidoreductase</keyword>
<dbReference type="GO" id="GO:0004497">
    <property type="term" value="F:monooxygenase activity"/>
    <property type="evidence" value="ECO:0007669"/>
    <property type="project" value="InterPro"/>
</dbReference>
<dbReference type="eggNOG" id="KOG0156">
    <property type="taxonomic scope" value="Eukaryota"/>
</dbReference>
<dbReference type="EnsemblPlants" id="ONIVA10G21600.1">
    <property type="protein sequence ID" value="ONIVA10G21600.1"/>
    <property type="gene ID" value="ONIVA10G21600"/>
</dbReference>
<evidence type="ECO:0000256" key="3">
    <source>
        <dbReference type="ARBA" id="ARBA00022692"/>
    </source>
</evidence>
<evidence type="ECO:0000256" key="5">
    <source>
        <dbReference type="ARBA" id="ARBA00023002"/>
    </source>
</evidence>
<reference evidence="8" key="2">
    <citation type="submission" date="2018-04" db="EMBL/GenBank/DDBJ databases">
        <title>OnivRS2 (Oryza nivara Reference Sequence Version 2).</title>
        <authorList>
            <person name="Zhang J."/>
            <person name="Kudrna D."/>
            <person name="Lee S."/>
            <person name="Talag J."/>
            <person name="Rajasekar S."/>
            <person name="Welchert J."/>
            <person name="Hsing Y.-I."/>
            <person name="Wing R.A."/>
        </authorList>
    </citation>
    <scope>NUCLEOTIDE SEQUENCE [LARGE SCALE GENOMIC DNA]</scope>
</reference>
<dbReference type="AlphaFoldDB" id="A0A0E0IWQ1"/>
<evidence type="ECO:0000256" key="2">
    <source>
        <dbReference type="ARBA" id="ARBA00010617"/>
    </source>
</evidence>
<evidence type="ECO:0000313" key="9">
    <source>
        <dbReference type="Proteomes" id="UP000006591"/>
    </source>
</evidence>
<keyword evidence="4" id="KW-1133">Transmembrane helix</keyword>
<dbReference type="GO" id="GO:0020037">
    <property type="term" value="F:heme binding"/>
    <property type="evidence" value="ECO:0007669"/>
    <property type="project" value="InterPro"/>
</dbReference>
<dbReference type="InterPro" id="IPR050193">
    <property type="entry name" value="Cytochrome_P450_71"/>
</dbReference>
<evidence type="ECO:0000313" key="8">
    <source>
        <dbReference type="EnsemblPlants" id="ONIVA10G21600.1"/>
    </source>
</evidence>
<evidence type="ECO:0000256" key="6">
    <source>
        <dbReference type="ARBA" id="ARBA00023136"/>
    </source>
</evidence>
<dbReference type="Gene3D" id="1.10.630.10">
    <property type="entry name" value="Cytochrome P450"/>
    <property type="match status" value="1"/>
</dbReference>
<dbReference type="InterPro" id="IPR036396">
    <property type="entry name" value="Cyt_P450_sf"/>
</dbReference>
<dbReference type="PANTHER" id="PTHR47956:SF4">
    <property type="entry name" value="CYTOCHROME P450 71A21-RELATED"/>
    <property type="match status" value="1"/>
</dbReference>
<keyword evidence="9" id="KW-1185">Reference proteome</keyword>
<accession>A0A0E0IWQ1</accession>
<comment type="subcellular location">
    <subcellularLocation>
        <location evidence="1">Membrane</location>
        <topology evidence="1">Single-pass membrane protein</topology>
    </subcellularLocation>
</comment>
<comment type="similarity">
    <text evidence="2">Belongs to the cytochrome P450 family.</text>
</comment>
<dbReference type="HOGENOM" id="CLU_2149923_0_0_1"/>